<evidence type="ECO:0000256" key="5">
    <source>
        <dbReference type="ARBA" id="ARBA00022967"/>
    </source>
</evidence>
<feature type="transmembrane region" description="Helical" evidence="8">
    <location>
        <begin position="75"/>
        <end position="96"/>
    </location>
</feature>
<dbReference type="OrthoDB" id="9782945at2"/>
<dbReference type="EMBL" id="CP003051">
    <property type="protein sequence ID" value="AGA89103.1"/>
    <property type="molecule type" value="Genomic_DNA"/>
</dbReference>
<evidence type="ECO:0000313" key="9">
    <source>
        <dbReference type="EMBL" id="AGA89103.1"/>
    </source>
</evidence>
<evidence type="ECO:0000256" key="1">
    <source>
        <dbReference type="ARBA" id="ARBA00004127"/>
    </source>
</evidence>
<feature type="transmembrane region" description="Helical" evidence="8">
    <location>
        <begin position="131"/>
        <end position="152"/>
    </location>
</feature>
<name>L0GQT6_9GAMM</name>
<evidence type="ECO:0000256" key="6">
    <source>
        <dbReference type="ARBA" id="ARBA00022989"/>
    </source>
</evidence>
<dbReference type="Proteomes" id="UP000010816">
    <property type="component" value="Chromosome"/>
</dbReference>
<dbReference type="RefSeq" id="WP_015279253.1">
    <property type="nucleotide sequence ID" value="NC_019940.1"/>
</dbReference>
<keyword evidence="5" id="KW-1278">Translocase</keyword>
<feature type="transmembrane region" description="Helical" evidence="8">
    <location>
        <begin position="172"/>
        <end position="195"/>
    </location>
</feature>
<keyword evidence="3" id="KW-1003">Cell membrane</keyword>
<dbReference type="PIRSF" id="PIRSF006102">
    <property type="entry name" value="NQR_DE"/>
    <property type="match status" value="1"/>
</dbReference>
<dbReference type="Pfam" id="PF02508">
    <property type="entry name" value="Rnf-Nqr"/>
    <property type="match status" value="1"/>
</dbReference>
<dbReference type="KEGG" id="tmb:Thimo_0231"/>
<dbReference type="STRING" id="765912.Thimo_0231"/>
<comment type="subcellular location">
    <subcellularLocation>
        <location evidence="1">Endomembrane system</location>
        <topology evidence="1">Multi-pass membrane protein</topology>
    </subcellularLocation>
</comment>
<evidence type="ECO:0000256" key="4">
    <source>
        <dbReference type="ARBA" id="ARBA00022692"/>
    </source>
</evidence>
<keyword evidence="4 8" id="KW-0812">Transmembrane</keyword>
<dbReference type="GO" id="GO:0012505">
    <property type="term" value="C:endomembrane system"/>
    <property type="evidence" value="ECO:0007669"/>
    <property type="project" value="UniProtKB-SubCell"/>
</dbReference>
<keyword evidence="6 8" id="KW-1133">Transmembrane helix</keyword>
<evidence type="ECO:0000313" key="10">
    <source>
        <dbReference type="Proteomes" id="UP000010816"/>
    </source>
</evidence>
<sequence>MSKPPPPISTMIMRGLFEENPVYRLALSLCPAVAVTTSVKNGLMLGMAVFVVQILSSVSASLVKHIINPKIRIPVFTIIIAIWVTVMDMTLAALFPHIYEEVGLYVKLIVAFAIIISRMELFSMKHSVVPSFWDGFGMGLGFLFAMVMAGAFRELLGSGSLFGYAIVDFKPLLLVVLPAGGFFTIGLIMALYNWVDLKLGHKLPEEKMGGGGHHG</sequence>
<dbReference type="PANTHER" id="PTHR30586:SF0">
    <property type="entry name" value="ION-TRANSLOCATING OXIDOREDUCTASE COMPLEX SUBUNIT E"/>
    <property type="match status" value="1"/>
</dbReference>
<feature type="transmembrane region" description="Helical" evidence="8">
    <location>
        <begin position="45"/>
        <end position="63"/>
    </location>
</feature>
<evidence type="ECO:0000256" key="2">
    <source>
        <dbReference type="ARBA" id="ARBA00022448"/>
    </source>
</evidence>
<keyword evidence="3" id="KW-0997">Cell inner membrane</keyword>
<dbReference type="eggNOG" id="COG4660">
    <property type="taxonomic scope" value="Bacteria"/>
</dbReference>
<evidence type="ECO:0000256" key="7">
    <source>
        <dbReference type="ARBA" id="ARBA00023136"/>
    </source>
</evidence>
<organism evidence="9 10">
    <name type="scientific">Thioflavicoccus mobilis 8321</name>
    <dbReference type="NCBI Taxonomy" id="765912"/>
    <lineage>
        <taxon>Bacteria</taxon>
        <taxon>Pseudomonadati</taxon>
        <taxon>Pseudomonadota</taxon>
        <taxon>Gammaproteobacteria</taxon>
        <taxon>Chromatiales</taxon>
        <taxon>Chromatiaceae</taxon>
        <taxon>Thioflavicoccus</taxon>
    </lineage>
</organism>
<keyword evidence="2" id="KW-0813">Transport</keyword>
<dbReference type="HOGENOM" id="CLU_046659_1_1_6"/>
<dbReference type="PATRIC" id="fig|765912.4.peg.230"/>
<keyword evidence="10" id="KW-1185">Reference proteome</keyword>
<keyword evidence="9" id="KW-0830">Ubiquinone</keyword>
<dbReference type="GO" id="GO:0005886">
    <property type="term" value="C:plasma membrane"/>
    <property type="evidence" value="ECO:0007669"/>
    <property type="project" value="TreeGrafter"/>
</dbReference>
<gene>
    <name evidence="9" type="ORF">Thimo_0231</name>
</gene>
<proteinExistence type="predicted"/>
<dbReference type="PANTHER" id="PTHR30586">
    <property type="entry name" value="ELECTRON TRANSPORT COMPLEX PROTEIN RNFE"/>
    <property type="match status" value="1"/>
</dbReference>
<dbReference type="NCBIfam" id="NF009070">
    <property type="entry name" value="PRK12405.1"/>
    <property type="match status" value="1"/>
</dbReference>
<accession>L0GQT6</accession>
<reference evidence="9 10" key="1">
    <citation type="submission" date="2011-09" db="EMBL/GenBank/DDBJ databases">
        <title>Complete sequence of chromosome of Thioflavicoccus mobilis 8321.</title>
        <authorList>
            <consortium name="US DOE Joint Genome Institute"/>
            <person name="Lucas S."/>
            <person name="Han J."/>
            <person name="Lapidus A."/>
            <person name="Cheng J.-F."/>
            <person name="Goodwin L."/>
            <person name="Pitluck S."/>
            <person name="Peters L."/>
            <person name="Ovchinnikova G."/>
            <person name="Lu M."/>
            <person name="Detter J.C."/>
            <person name="Han C."/>
            <person name="Tapia R."/>
            <person name="Land M."/>
            <person name="Hauser L."/>
            <person name="Kyrpides N."/>
            <person name="Ivanova N."/>
            <person name="Pagani I."/>
            <person name="Vogl K."/>
            <person name="Liu Z."/>
            <person name="Imhoff J."/>
            <person name="Thiel V."/>
            <person name="Frigaard N.-U."/>
            <person name="Bryant D."/>
            <person name="Woyke T."/>
        </authorList>
    </citation>
    <scope>NUCLEOTIDE SEQUENCE [LARGE SCALE GENOMIC DNA]</scope>
    <source>
        <strain evidence="9 10">8321</strain>
    </source>
</reference>
<evidence type="ECO:0000256" key="8">
    <source>
        <dbReference type="SAM" id="Phobius"/>
    </source>
</evidence>
<dbReference type="AlphaFoldDB" id="L0GQT6"/>
<dbReference type="InterPro" id="IPR003667">
    <property type="entry name" value="NqrDE/RnfAE"/>
</dbReference>
<evidence type="ECO:0000256" key="3">
    <source>
        <dbReference type="ARBA" id="ARBA00022519"/>
    </source>
</evidence>
<keyword evidence="7 8" id="KW-0472">Membrane</keyword>
<protein>
    <submittedName>
        <fullName evidence="9">Putative NADH:ubiquinone oxidoreductase, subunit RnfE</fullName>
    </submittedName>
</protein>
<feature type="transmembrane region" description="Helical" evidence="8">
    <location>
        <begin position="102"/>
        <end position="119"/>
    </location>
</feature>